<organism evidence="1">
    <name type="scientific">freshwater metagenome</name>
    <dbReference type="NCBI Taxonomy" id="449393"/>
    <lineage>
        <taxon>unclassified sequences</taxon>
        <taxon>metagenomes</taxon>
        <taxon>ecological metagenomes</taxon>
    </lineage>
</organism>
<protein>
    <submittedName>
        <fullName evidence="1">Unannotated protein</fullName>
    </submittedName>
</protein>
<proteinExistence type="predicted"/>
<sequence length="56" mass="5958">MVLLPTPFGPTMAACSPAATPKLTSKNNCSAPGGEYANSETTMLLTAFQYGEKYRQ</sequence>
<reference evidence="1" key="1">
    <citation type="submission" date="2020-05" db="EMBL/GenBank/DDBJ databases">
        <authorList>
            <person name="Chiriac C."/>
            <person name="Salcher M."/>
            <person name="Ghai R."/>
            <person name="Kavagutti S V."/>
        </authorList>
    </citation>
    <scope>NUCLEOTIDE SEQUENCE</scope>
</reference>
<gene>
    <name evidence="1" type="ORF">UFOPK2214_01512</name>
</gene>
<accession>A0A6J6LV54</accession>
<name>A0A6J6LV54_9ZZZZ</name>
<dbReference type="AlphaFoldDB" id="A0A6J6LV54"/>
<evidence type="ECO:0000313" key="1">
    <source>
        <dbReference type="EMBL" id="CAB4665616.1"/>
    </source>
</evidence>
<dbReference type="EMBL" id="CAEZWJ010000089">
    <property type="protein sequence ID" value="CAB4665616.1"/>
    <property type="molecule type" value="Genomic_DNA"/>
</dbReference>